<evidence type="ECO:0000313" key="2">
    <source>
        <dbReference type="Proteomes" id="UP000308600"/>
    </source>
</evidence>
<accession>A0ACD3A471</accession>
<gene>
    <name evidence="1" type="ORF">BDN72DRAFT_779712</name>
</gene>
<dbReference type="Proteomes" id="UP000308600">
    <property type="component" value="Unassembled WGS sequence"/>
</dbReference>
<keyword evidence="2" id="KW-1185">Reference proteome</keyword>
<feature type="non-terminal residue" evidence="1">
    <location>
        <position position="1"/>
    </location>
</feature>
<sequence>ITDKDERVVVVLVGGPTHHADWSQVVKQAAQTLASVRKDGVAAGAFPHGAQSHRRGNFVALPVGVSHGNGRLKPGNLLHPPERKELIQRLLDDKSIRRLACYQSSVFSYYAPKLYAQYCHTLLRVFERDESLQRNFEDSIFPATSFNLGPATVSIDHTDASNVGYGLCALTAVGSFDSRQGGHLVLFDLGLMIEFPPGSVILLPSGILRHGNTTVQDHEERYSIAQYCAGGLLRWVKYGHQTAASIRNNNSKLKAKEILAGLDGDHADRVEEALGLFSTLDGLDSDRRTTYKDFATFLRTD</sequence>
<name>A0ACD3A471_9AGAR</name>
<evidence type="ECO:0000313" key="1">
    <source>
        <dbReference type="EMBL" id="TFK60200.1"/>
    </source>
</evidence>
<dbReference type="EMBL" id="ML208814">
    <property type="protein sequence ID" value="TFK60200.1"/>
    <property type="molecule type" value="Genomic_DNA"/>
</dbReference>
<proteinExistence type="predicted"/>
<protein>
    <submittedName>
        <fullName evidence="1">Uncharacterized protein</fullName>
    </submittedName>
</protein>
<reference evidence="1 2" key="1">
    <citation type="journal article" date="2019" name="Nat. Ecol. Evol.">
        <title>Megaphylogeny resolves global patterns of mushroom evolution.</title>
        <authorList>
            <person name="Varga T."/>
            <person name="Krizsan K."/>
            <person name="Foldi C."/>
            <person name="Dima B."/>
            <person name="Sanchez-Garcia M."/>
            <person name="Sanchez-Ramirez S."/>
            <person name="Szollosi G.J."/>
            <person name="Szarkandi J.G."/>
            <person name="Papp V."/>
            <person name="Albert L."/>
            <person name="Andreopoulos W."/>
            <person name="Angelini C."/>
            <person name="Antonin V."/>
            <person name="Barry K.W."/>
            <person name="Bougher N.L."/>
            <person name="Buchanan P."/>
            <person name="Buyck B."/>
            <person name="Bense V."/>
            <person name="Catcheside P."/>
            <person name="Chovatia M."/>
            <person name="Cooper J."/>
            <person name="Damon W."/>
            <person name="Desjardin D."/>
            <person name="Finy P."/>
            <person name="Geml J."/>
            <person name="Haridas S."/>
            <person name="Hughes K."/>
            <person name="Justo A."/>
            <person name="Karasinski D."/>
            <person name="Kautmanova I."/>
            <person name="Kiss B."/>
            <person name="Kocsube S."/>
            <person name="Kotiranta H."/>
            <person name="LaButti K.M."/>
            <person name="Lechner B.E."/>
            <person name="Liimatainen K."/>
            <person name="Lipzen A."/>
            <person name="Lukacs Z."/>
            <person name="Mihaltcheva S."/>
            <person name="Morgado L.N."/>
            <person name="Niskanen T."/>
            <person name="Noordeloos M.E."/>
            <person name="Ohm R.A."/>
            <person name="Ortiz-Santana B."/>
            <person name="Ovrebo C."/>
            <person name="Racz N."/>
            <person name="Riley R."/>
            <person name="Savchenko A."/>
            <person name="Shiryaev A."/>
            <person name="Soop K."/>
            <person name="Spirin V."/>
            <person name="Szebenyi C."/>
            <person name="Tomsovsky M."/>
            <person name="Tulloss R.E."/>
            <person name="Uehling J."/>
            <person name="Grigoriev I.V."/>
            <person name="Vagvolgyi C."/>
            <person name="Papp T."/>
            <person name="Martin F.M."/>
            <person name="Miettinen O."/>
            <person name="Hibbett D.S."/>
            <person name="Nagy L.G."/>
        </authorList>
    </citation>
    <scope>NUCLEOTIDE SEQUENCE [LARGE SCALE GENOMIC DNA]</scope>
    <source>
        <strain evidence="1 2">NL-1719</strain>
    </source>
</reference>
<organism evidence="1 2">
    <name type="scientific">Pluteus cervinus</name>
    <dbReference type="NCBI Taxonomy" id="181527"/>
    <lineage>
        <taxon>Eukaryota</taxon>
        <taxon>Fungi</taxon>
        <taxon>Dikarya</taxon>
        <taxon>Basidiomycota</taxon>
        <taxon>Agaricomycotina</taxon>
        <taxon>Agaricomycetes</taxon>
        <taxon>Agaricomycetidae</taxon>
        <taxon>Agaricales</taxon>
        <taxon>Pluteineae</taxon>
        <taxon>Pluteaceae</taxon>
        <taxon>Pluteus</taxon>
    </lineage>
</organism>